<keyword evidence="2" id="KW-0732">Signal</keyword>
<evidence type="ECO:0000256" key="2">
    <source>
        <dbReference type="SAM" id="SignalP"/>
    </source>
</evidence>
<dbReference type="AlphaFoldDB" id="A0A3N4ZIR2"/>
<evidence type="ECO:0000313" key="3">
    <source>
        <dbReference type="EMBL" id="RPF19801.1"/>
    </source>
</evidence>
<feature type="signal peptide" evidence="2">
    <location>
        <begin position="1"/>
        <end position="31"/>
    </location>
</feature>
<comment type="caution">
    <text evidence="3">The sequence shown here is derived from an EMBL/GenBank/DDBJ whole genome shotgun (WGS) entry which is preliminary data.</text>
</comment>
<proteinExistence type="predicted"/>
<sequence length="189" mass="18862">MSRRTTAHRRARTVAVAAVTAAGAALLSACAPTTTALNYSPSDGVMVSVGAQDVGEYTDLRGLNLMVVAEEEGAAGNLLGALTNDTREGATFTLSPEGATPVTFEVGAGDTVYIGGEAGEPVLIDTVSAAPGSSIPTTLEAGGESQAFSLPVLNGELAEYADYVPSPEPSGSASPEASASPETSASPEE</sequence>
<reference evidence="3 4" key="1">
    <citation type="submission" date="2018-11" db="EMBL/GenBank/DDBJ databases">
        <title>Sequencing the genomes of 1000 actinobacteria strains.</title>
        <authorList>
            <person name="Klenk H.-P."/>
        </authorList>
    </citation>
    <scope>NUCLEOTIDE SEQUENCE [LARGE SCALE GENOMIC DNA]</scope>
    <source>
        <strain evidence="3 4">DSM 15700</strain>
    </source>
</reference>
<feature type="compositionally biased region" description="Low complexity" evidence="1">
    <location>
        <begin position="169"/>
        <end position="189"/>
    </location>
</feature>
<dbReference type="EMBL" id="RKQZ01000001">
    <property type="protein sequence ID" value="RPF19801.1"/>
    <property type="molecule type" value="Genomic_DNA"/>
</dbReference>
<gene>
    <name evidence="3" type="ORF">EDD34_0365</name>
</gene>
<evidence type="ECO:0000256" key="1">
    <source>
        <dbReference type="SAM" id="MobiDB-lite"/>
    </source>
</evidence>
<name>A0A3N4ZIR2_9MICO</name>
<dbReference type="PROSITE" id="PS51257">
    <property type="entry name" value="PROKAR_LIPOPROTEIN"/>
    <property type="match status" value="1"/>
</dbReference>
<evidence type="ECO:0000313" key="4">
    <source>
        <dbReference type="Proteomes" id="UP000280501"/>
    </source>
</evidence>
<feature type="chain" id="PRO_5018122928" description="Copper(I)-binding protein" evidence="2">
    <location>
        <begin position="32"/>
        <end position="189"/>
    </location>
</feature>
<dbReference type="Proteomes" id="UP000280501">
    <property type="component" value="Unassembled WGS sequence"/>
</dbReference>
<evidence type="ECO:0008006" key="5">
    <source>
        <dbReference type="Google" id="ProtNLM"/>
    </source>
</evidence>
<keyword evidence="4" id="KW-1185">Reference proteome</keyword>
<accession>A0A3N4ZIR2</accession>
<organism evidence="3 4">
    <name type="scientific">Myceligenerans xiligouense</name>
    <dbReference type="NCBI Taxonomy" id="253184"/>
    <lineage>
        <taxon>Bacteria</taxon>
        <taxon>Bacillati</taxon>
        <taxon>Actinomycetota</taxon>
        <taxon>Actinomycetes</taxon>
        <taxon>Micrococcales</taxon>
        <taxon>Promicromonosporaceae</taxon>
        <taxon>Myceligenerans</taxon>
    </lineage>
</organism>
<feature type="region of interest" description="Disordered" evidence="1">
    <location>
        <begin position="160"/>
        <end position="189"/>
    </location>
</feature>
<protein>
    <recommendedName>
        <fullName evidence="5">Copper(I)-binding protein</fullName>
    </recommendedName>
</protein>
<dbReference type="RefSeq" id="WP_211341467.1">
    <property type="nucleotide sequence ID" value="NZ_RKQZ01000001.1"/>
</dbReference>